<dbReference type="SMART" id="SM01408">
    <property type="entry name" value="ING"/>
    <property type="match status" value="1"/>
</dbReference>
<feature type="compositionally biased region" description="Low complexity" evidence="11">
    <location>
        <begin position="235"/>
        <end position="250"/>
    </location>
</feature>
<dbReference type="InterPro" id="IPR019786">
    <property type="entry name" value="Zinc_finger_PHD-type_CS"/>
</dbReference>
<dbReference type="InterPro" id="IPR011011">
    <property type="entry name" value="Znf_FYVE_PHD"/>
</dbReference>
<dbReference type="CDD" id="cd15505">
    <property type="entry name" value="PHD_ING"/>
    <property type="match status" value="1"/>
</dbReference>
<dbReference type="Pfam" id="PF05577">
    <property type="entry name" value="Peptidase_S28"/>
    <property type="match status" value="1"/>
</dbReference>
<evidence type="ECO:0000256" key="3">
    <source>
        <dbReference type="ARBA" id="ARBA00022723"/>
    </source>
</evidence>
<dbReference type="Gene3D" id="3.30.40.10">
    <property type="entry name" value="Zinc/RING finger domain, C3HC4 (zinc finger)"/>
    <property type="match status" value="1"/>
</dbReference>
<keyword evidence="2" id="KW-0645">Protease</keyword>
<name>A0A284RCB2_ARMOS</name>
<dbReference type="Gene3D" id="6.10.140.1740">
    <property type="match status" value="1"/>
</dbReference>
<feature type="compositionally biased region" description="Low complexity" evidence="11">
    <location>
        <begin position="298"/>
        <end position="309"/>
    </location>
</feature>
<dbReference type="Gene3D" id="3.40.50.1820">
    <property type="entry name" value="alpha/beta hydrolase"/>
    <property type="match status" value="2"/>
</dbReference>
<comment type="similarity">
    <text evidence="10">Belongs to the ING family.</text>
</comment>
<sequence>MPQQSRSAVMTSNSHIDTAYSLSLLSEYNHTLDSLPLDLSRNFADLRELDAVLSTAMASITAKIHTLTQMIEDGKGKEERLWLLSEIAEEARTLKPGGEDKIRVACQAADNLKSHVSHLRTLAEHIPGFDASILNRQTTYPHVASKTFMPVTMTEGGRRRRGNYGSLLTSATDPSPVKRKRAPRDDDGTPRKERAVDGPSRPRNGGRGRRNERAGSPADSVLSVTSYMPPQPPQTSSRGGSTHGRTNGTGHTHGGNRRSRTAANSHRGGSPQNEHYPNGTYDPGLPNHGSRREAFHVPPSASHPSLPLPYHANGNPHPFELHIPNGAPGGVPAGPGEWPMPRQLEGPGVPVARNPATYSDAGMPMNVGSGAEDEGTVEQDGEADGDNRRYCVCDGYSYGDMIACDDSNCEREWFHLTCIGLEVPPEGKWYCDNCSNKKPVKRPGRGGLASAILKDGRPHANMMPMPIFPTVEAPYLASIATANATVAYDTVYYFDQLIDHNNASLGTFQQRYWHTSEYYESGGPIILLTPGENNAETYYPFLTNISIFGQIAQQQHGAVVILEHRFYGASNPYPDLSSESLKVLSIPQAINDFVYFAKNVKLPMTNGDQLGPDKAPWILAGGSYSGRSDPKQVPCNPGLFYAGYASSAVVEAITDFWQYYEPIRQYMPANCSADVAAVIAYVDEVFTGSNTTAIDSIKETFGMSDLTHLDDAAGALRNNLWDWQSLQPTSGPNAQFYKFCDALEVKDGISAPAEGWGLEHALASWGAYFKGEYLAYLCGDLSVLVCLGTYDATLDYYTNIEVGNSYRSWMWTVCNEVGWYQGGPPEGHPSIVSKLVDTDTLYTQRQCVLMFPDAFSEPPEPSVATTNSRYTGWGVQANRLFFANANRDPWRDATMSADGLGILGTLLQPIFVGDGFHCSDLKVANAEADISVAEVQTQALLSMSSWLGDWKPSS</sequence>
<feature type="compositionally biased region" description="Basic and acidic residues" evidence="11">
    <location>
        <begin position="183"/>
        <end position="196"/>
    </location>
</feature>
<gene>
    <name evidence="13" type="ORF">ARMOST_09729</name>
</gene>
<dbReference type="Pfam" id="PF12998">
    <property type="entry name" value="ING"/>
    <property type="match status" value="1"/>
</dbReference>
<dbReference type="GO" id="GO:0070008">
    <property type="term" value="F:serine-type exopeptidase activity"/>
    <property type="evidence" value="ECO:0007669"/>
    <property type="project" value="InterPro"/>
</dbReference>
<dbReference type="EMBL" id="FUEG01000007">
    <property type="protein sequence ID" value="SJL06393.1"/>
    <property type="molecule type" value="Genomic_DNA"/>
</dbReference>
<dbReference type="SUPFAM" id="SSF57903">
    <property type="entry name" value="FYVE/PHD zinc finger"/>
    <property type="match status" value="1"/>
</dbReference>
<reference evidence="14" key="1">
    <citation type="journal article" date="2017" name="Nat. Ecol. Evol.">
        <title>Genome expansion and lineage-specific genetic innovations in the forest pathogenic fungi Armillaria.</title>
        <authorList>
            <person name="Sipos G."/>
            <person name="Prasanna A.N."/>
            <person name="Walter M.C."/>
            <person name="O'Connor E."/>
            <person name="Balint B."/>
            <person name="Krizsan K."/>
            <person name="Kiss B."/>
            <person name="Hess J."/>
            <person name="Varga T."/>
            <person name="Slot J."/>
            <person name="Riley R."/>
            <person name="Boka B."/>
            <person name="Rigling D."/>
            <person name="Barry K."/>
            <person name="Lee J."/>
            <person name="Mihaltcheva S."/>
            <person name="LaButti K."/>
            <person name="Lipzen A."/>
            <person name="Waldron R."/>
            <person name="Moloney N.M."/>
            <person name="Sperisen C."/>
            <person name="Kredics L."/>
            <person name="Vagvoelgyi C."/>
            <person name="Patrignani A."/>
            <person name="Fitzpatrick D."/>
            <person name="Nagy I."/>
            <person name="Doyle S."/>
            <person name="Anderson J.B."/>
            <person name="Grigoriev I.V."/>
            <person name="Gueldener U."/>
            <person name="Muensterkoetter M."/>
            <person name="Nagy L.G."/>
        </authorList>
    </citation>
    <scope>NUCLEOTIDE SEQUENCE [LARGE SCALE GENOMIC DNA]</scope>
    <source>
        <strain evidence="14">C18/9</strain>
    </source>
</reference>
<keyword evidence="6" id="KW-0378">Hydrolase</keyword>
<evidence type="ECO:0000256" key="1">
    <source>
        <dbReference type="ARBA" id="ARBA00011079"/>
    </source>
</evidence>
<feature type="domain" description="PHD-type" evidence="12">
    <location>
        <begin position="388"/>
        <end position="437"/>
    </location>
</feature>
<comment type="similarity">
    <text evidence="1">Belongs to the peptidase S28 family.</text>
</comment>
<comment type="subunit">
    <text evidence="10">Component of an histone acetyltransferase complex. Interacts with H3K4me3 and to a lesser extent with H3K4me2.</text>
</comment>
<dbReference type="OrthoDB" id="1735038at2759"/>
<dbReference type="InterPro" id="IPR013083">
    <property type="entry name" value="Znf_RING/FYVE/PHD"/>
</dbReference>
<feature type="compositionally biased region" description="Acidic residues" evidence="11">
    <location>
        <begin position="371"/>
        <end position="384"/>
    </location>
</feature>
<keyword evidence="8" id="KW-0325">Glycoprotein</keyword>
<dbReference type="SMART" id="SM00249">
    <property type="entry name" value="PHD"/>
    <property type="match status" value="1"/>
</dbReference>
<dbReference type="PANTHER" id="PTHR11010">
    <property type="entry name" value="PROTEASE S28 PRO-X CARBOXYPEPTIDASE-RELATED"/>
    <property type="match status" value="1"/>
</dbReference>
<keyword evidence="7 10" id="KW-0862">Zinc</keyword>
<dbReference type="CDD" id="cd16859">
    <property type="entry name" value="ING_ING4_5"/>
    <property type="match status" value="1"/>
</dbReference>
<comment type="function">
    <text evidence="10">Component of an histone acetyltransferase complex.</text>
</comment>
<keyword evidence="14" id="KW-1185">Reference proteome</keyword>
<evidence type="ECO:0000256" key="6">
    <source>
        <dbReference type="ARBA" id="ARBA00022801"/>
    </source>
</evidence>
<evidence type="ECO:0000256" key="9">
    <source>
        <dbReference type="PROSITE-ProRule" id="PRU00146"/>
    </source>
</evidence>
<evidence type="ECO:0000256" key="8">
    <source>
        <dbReference type="ARBA" id="ARBA00023180"/>
    </source>
</evidence>
<dbReference type="PROSITE" id="PS01359">
    <property type="entry name" value="ZF_PHD_1"/>
    <property type="match status" value="1"/>
</dbReference>
<dbReference type="InterPro" id="IPR024610">
    <property type="entry name" value="ING_N_histone-binding"/>
</dbReference>
<dbReference type="GO" id="GO:0005634">
    <property type="term" value="C:nucleus"/>
    <property type="evidence" value="ECO:0007669"/>
    <property type="project" value="UniProtKB-SubCell"/>
</dbReference>
<feature type="region of interest" description="Disordered" evidence="11">
    <location>
        <begin position="151"/>
        <end position="384"/>
    </location>
</feature>
<keyword evidence="3 10" id="KW-0479">Metal-binding</keyword>
<dbReference type="InterPro" id="IPR019787">
    <property type="entry name" value="Znf_PHD-finger"/>
</dbReference>
<dbReference type="PANTHER" id="PTHR11010:SF23">
    <property type="entry name" value="SERINE PEPTIDASE"/>
    <property type="match status" value="1"/>
</dbReference>
<evidence type="ECO:0000256" key="10">
    <source>
        <dbReference type="RuleBase" id="RU361213"/>
    </source>
</evidence>
<organism evidence="13 14">
    <name type="scientific">Armillaria ostoyae</name>
    <name type="common">Armillaria root rot fungus</name>
    <dbReference type="NCBI Taxonomy" id="47428"/>
    <lineage>
        <taxon>Eukaryota</taxon>
        <taxon>Fungi</taxon>
        <taxon>Dikarya</taxon>
        <taxon>Basidiomycota</taxon>
        <taxon>Agaricomycotina</taxon>
        <taxon>Agaricomycetes</taxon>
        <taxon>Agaricomycetidae</taxon>
        <taxon>Agaricales</taxon>
        <taxon>Marasmiineae</taxon>
        <taxon>Physalacriaceae</taxon>
        <taxon>Armillaria</taxon>
    </lineage>
</organism>
<evidence type="ECO:0000313" key="14">
    <source>
        <dbReference type="Proteomes" id="UP000219338"/>
    </source>
</evidence>
<evidence type="ECO:0000256" key="2">
    <source>
        <dbReference type="ARBA" id="ARBA00022670"/>
    </source>
</evidence>
<keyword evidence="4" id="KW-0732">Signal</keyword>
<evidence type="ECO:0000313" key="13">
    <source>
        <dbReference type="EMBL" id="SJL06393.1"/>
    </source>
</evidence>
<keyword evidence="10" id="KW-0539">Nucleus</keyword>
<proteinExistence type="inferred from homology"/>
<dbReference type="PROSITE" id="PS50016">
    <property type="entry name" value="ZF_PHD_2"/>
    <property type="match status" value="1"/>
</dbReference>
<dbReference type="Proteomes" id="UP000219338">
    <property type="component" value="Unassembled WGS sequence"/>
</dbReference>
<keyword evidence="5 9" id="KW-0863">Zinc-finger</keyword>
<comment type="subcellular location">
    <subcellularLocation>
        <location evidence="10">Nucleus</location>
    </subcellularLocation>
</comment>
<dbReference type="GO" id="GO:0008239">
    <property type="term" value="F:dipeptidyl-peptidase activity"/>
    <property type="evidence" value="ECO:0007669"/>
    <property type="project" value="TreeGrafter"/>
</dbReference>
<keyword evidence="10" id="KW-0156">Chromatin regulator</keyword>
<comment type="domain">
    <text evidence="10">The PHD-type zinc finger mediates the binding to H3K4me3.</text>
</comment>
<dbReference type="GO" id="GO:0006325">
    <property type="term" value="P:chromatin organization"/>
    <property type="evidence" value="ECO:0007669"/>
    <property type="project" value="UniProtKB-KW"/>
</dbReference>
<dbReference type="InterPro" id="IPR008758">
    <property type="entry name" value="Peptidase_S28"/>
</dbReference>
<dbReference type="InterPro" id="IPR029058">
    <property type="entry name" value="AB_hydrolase_fold"/>
</dbReference>
<protein>
    <recommendedName>
        <fullName evidence="10">Chromatin modification-related protein</fullName>
    </recommendedName>
</protein>
<evidence type="ECO:0000256" key="11">
    <source>
        <dbReference type="SAM" id="MobiDB-lite"/>
    </source>
</evidence>
<evidence type="ECO:0000256" key="7">
    <source>
        <dbReference type="ARBA" id="ARBA00022833"/>
    </source>
</evidence>
<dbReference type="InterPro" id="IPR001965">
    <property type="entry name" value="Znf_PHD"/>
</dbReference>
<evidence type="ECO:0000259" key="12">
    <source>
        <dbReference type="PROSITE" id="PS50016"/>
    </source>
</evidence>
<dbReference type="AlphaFoldDB" id="A0A284RCB2"/>
<evidence type="ECO:0000256" key="4">
    <source>
        <dbReference type="ARBA" id="ARBA00022729"/>
    </source>
</evidence>
<evidence type="ECO:0000256" key="5">
    <source>
        <dbReference type="ARBA" id="ARBA00022771"/>
    </source>
</evidence>
<dbReference type="GO" id="GO:0008270">
    <property type="term" value="F:zinc ion binding"/>
    <property type="evidence" value="ECO:0007669"/>
    <property type="project" value="UniProtKB-KW"/>
</dbReference>
<dbReference type="GO" id="GO:0006508">
    <property type="term" value="P:proteolysis"/>
    <property type="evidence" value="ECO:0007669"/>
    <property type="project" value="UniProtKB-KW"/>
</dbReference>
<accession>A0A284RCB2</accession>
<dbReference type="SUPFAM" id="SSF53474">
    <property type="entry name" value="alpha/beta-Hydrolases"/>
    <property type="match status" value="1"/>
</dbReference>